<name>A0A4R2IWK3_9ACTN</name>
<comment type="caution">
    <text evidence="1">The sequence shown here is derived from an EMBL/GenBank/DDBJ whole genome shotgun (WGS) entry which is preliminary data.</text>
</comment>
<dbReference type="EMBL" id="SLWR01000002">
    <property type="protein sequence ID" value="TCO50191.1"/>
    <property type="molecule type" value="Genomic_DNA"/>
</dbReference>
<evidence type="ECO:0000313" key="2">
    <source>
        <dbReference type="Proteomes" id="UP000295573"/>
    </source>
</evidence>
<accession>A0A4R2IWK3</accession>
<dbReference type="RefSeq" id="WP_199236857.1">
    <property type="nucleotide sequence ID" value="NZ_SLWR01000002.1"/>
</dbReference>
<keyword evidence="2" id="KW-1185">Reference proteome</keyword>
<gene>
    <name evidence="1" type="ORF">EV646_102265</name>
</gene>
<sequence>MPTDAPMGYELRIEGHLDQHWSTWFGGLAVSLEGDGTTTLRGVVTDQSELHGLLAKVRDLGVTLISVTPIDAAAQQHP</sequence>
<proteinExistence type="predicted"/>
<reference evidence="1 2" key="1">
    <citation type="journal article" date="2015" name="Stand. Genomic Sci.">
        <title>Genomic Encyclopedia of Bacterial and Archaeal Type Strains, Phase III: the genomes of soil and plant-associated and newly described type strains.</title>
        <authorList>
            <person name="Whitman W.B."/>
            <person name="Woyke T."/>
            <person name="Klenk H.P."/>
            <person name="Zhou Y."/>
            <person name="Lilburn T.G."/>
            <person name="Beck B.J."/>
            <person name="De Vos P."/>
            <person name="Vandamme P."/>
            <person name="Eisen J.A."/>
            <person name="Garrity G."/>
            <person name="Hugenholtz P."/>
            <person name="Kyrpides N.C."/>
        </authorList>
    </citation>
    <scope>NUCLEOTIDE SEQUENCE [LARGE SCALE GENOMIC DNA]</scope>
    <source>
        <strain evidence="1 2">VKM Ac-2541</strain>
    </source>
</reference>
<protein>
    <submittedName>
        <fullName evidence="1">Uncharacterized protein</fullName>
    </submittedName>
</protein>
<evidence type="ECO:0000313" key="1">
    <source>
        <dbReference type="EMBL" id="TCO50191.1"/>
    </source>
</evidence>
<organism evidence="1 2">
    <name type="scientific">Kribbella antiqua</name>
    <dbReference type="NCBI Taxonomy" id="2512217"/>
    <lineage>
        <taxon>Bacteria</taxon>
        <taxon>Bacillati</taxon>
        <taxon>Actinomycetota</taxon>
        <taxon>Actinomycetes</taxon>
        <taxon>Propionibacteriales</taxon>
        <taxon>Kribbellaceae</taxon>
        <taxon>Kribbella</taxon>
    </lineage>
</organism>
<dbReference type="Proteomes" id="UP000295573">
    <property type="component" value="Unassembled WGS sequence"/>
</dbReference>
<dbReference type="AlphaFoldDB" id="A0A4R2IWK3"/>